<proteinExistence type="predicted"/>
<dbReference type="Gene3D" id="3.30.565.10">
    <property type="entry name" value="Histidine kinase-like ATPase, C-terminal domain"/>
    <property type="match status" value="1"/>
</dbReference>
<dbReference type="Pfam" id="PF07730">
    <property type="entry name" value="HisKA_3"/>
    <property type="match status" value="1"/>
</dbReference>
<evidence type="ECO:0000256" key="6">
    <source>
        <dbReference type="ARBA" id="ARBA00022777"/>
    </source>
</evidence>
<sequence>MEPHLYVNGWRFLTIGVLFHLWVIGQSSADALVLILLLLVMACLRWRFALPAWTSAIDASLCLVYAPFTAISCYGLALPVFELALKGRWLLALLPFASLFLFASNPGFLFWYLLQALFFGMFSSIALHNERRYRLEADNQRKARYELERIKLDLLAANESAAQQAELMERYRIARQLHDHLGHDLTGASLALQAYEYVQDPDEARKLLEEVKKRLERSTVSLRETVHNMTPVSRIGIENLENIVNQFPFADIHFQKSGDMLLVSAYQWPFLEACLKEALTNVARHSNATQVKVDMQVSRSIARLLIQDNGSVSHDSPAGSGLRSLQMRARSLGGSLSVSREGGCLLVCVLPLGGKEQ</sequence>
<keyword evidence="5" id="KW-0547">Nucleotide-binding</keyword>
<keyword evidence="3" id="KW-0597">Phosphoprotein</keyword>
<comment type="caution">
    <text evidence="11">The sequence shown here is derived from an EMBL/GenBank/DDBJ whole genome shotgun (WGS) entry which is preliminary data.</text>
</comment>
<dbReference type="AlphaFoldDB" id="A0A8J4H449"/>
<evidence type="ECO:0000313" key="11">
    <source>
        <dbReference type="EMBL" id="GIQ70603.1"/>
    </source>
</evidence>
<evidence type="ECO:0000256" key="4">
    <source>
        <dbReference type="ARBA" id="ARBA00022679"/>
    </source>
</evidence>
<keyword evidence="12" id="KW-1185">Reference proteome</keyword>
<reference evidence="11" key="1">
    <citation type="submission" date="2021-04" db="EMBL/GenBank/DDBJ databases">
        <title>Draft genome sequence of Xylanibacillus composti strain K13.</title>
        <authorList>
            <person name="Uke A."/>
            <person name="Chhe C."/>
            <person name="Baramee S."/>
            <person name="Kosugi A."/>
        </authorList>
    </citation>
    <scope>NUCLEOTIDE SEQUENCE</scope>
    <source>
        <strain evidence="11">K13</strain>
    </source>
</reference>
<dbReference type="InterPro" id="IPR011712">
    <property type="entry name" value="Sig_transdc_His_kin_sub3_dim/P"/>
</dbReference>
<keyword evidence="9" id="KW-1133">Transmembrane helix</keyword>
<dbReference type="GO" id="GO:0046983">
    <property type="term" value="F:protein dimerization activity"/>
    <property type="evidence" value="ECO:0007669"/>
    <property type="project" value="InterPro"/>
</dbReference>
<comment type="catalytic activity">
    <reaction evidence="1">
        <text>ATP + protein L-histidine = ADP + protein N-phospho-L-histidine.</text>
        <dbReference type="EC" id="2.7.13.3"/>
    </reaction>
</comment>
<dbReference type="Gene3D" id="1.20.5.1930">
    <property type="match status" value="1"/>
</dbReference>
<keyword evidence="7" id="KW-0067">ATP-binding</keyword>
<dbReference type="EC" id="2.7.13.3" evidence="2"/>
<evidence type="ECO:0000256" key="1">
    <source>
        <dbReference type="ARBA" id="ARBA00000085"/>
    </source>
</evidence>
<organism evidence="11 12">
    <name type="scientific">Xylanibacillus composti</name>
    <dbReference type="NCBI Taxonomy" id="1572762"/>
    <lineage>
        <taxon>Bacteria</taxon>
        <taxon>Bacillati</taxon>
        <taxon>Bacillota</taxon>
        <taxon>Bacilli</taxon>
        <taxon>Bacillales</taxon>
        <taxon>Paenibacillaceae</taxon>
        <taxon>Xylanibacillus</taxon>
    </lineage>
</organism>
<evidence type="ECO:0000313" key="12">
    <source>
        <dbReference type="Proteomes" id="UP000677918"/>
    </source>
</evidence>
<evidence type="ECO:0000259" key="10">
    <source>
        <dbReference type="Pfam" id="PF07730"/>
    </source>
</evidence>
<evidence type="ECO:0000256" key="9">
    <source>
        <dbReference type="SAM" id="Phobius"/>
    </source>
</evidence>
<accession>A0A8J4H449</accession>
<name>A0A8J4H449_9BACL</name>
<feature type="domain" description="Signal transduction histidine kinase subgroup 3 dimerisation and phosphoacceptor" evidence="10">
    <location>
        <begin position="169"/>
        <end position="232"/>
    </location>
</feature>
<evidence type="ECO:0000256" key="8">
    <source>
        <dbReference type="ARBA" id="ARBA00023012"/>
    </source>
</evidence>
<gene>
    <name evidence="11" type="ORF">XYCOK13_34270</name>
</gene>
<dbReference type="PANTHER" id="PTHR24421:SF10">
    <property type="entry name" value="NITRATE_NITRITE SENSOR PROTEIN NARQ"/>
    <property type="match status" value="1"/>
</dbReference>
<feature type="transmembrane region" description="Helical" evidence="9">
    <location>
        <begin position="87"/>
        <end position="103"/>
    </location>
</feature>
<dbReference type="GO" id="GO:0005524">
    <property type="term" value="F:ATP binding"/>
    <property type="evidence" value="ECO:0007669"/>
    <property type="project" value="UniProtKB-KW"/>
</dbReference>
<keyword evidence="8" id="KW-0902">Two-component regulatory system</keyword>
<feature type="transmembrane region" description="Helical" evidence="9">
    <location>
        <begin position="56"/>
        <end position="80"/>
    </location>
</feature>
<evidence type="ECO:0000256" key="7">
    <source>
        <dbReference type="ARBA" id="ARBA00022840"/>
    </source>
</evidence>
<dbReference type="InterPro" id="IPR036890">
    <property type="entry name" value="HATPase_C_sf"/>
</dbReference>
<dbReference type="SUPFAM" id="SSF55874">
    <property type="entry name" value="ATPase domain of HSP90 chaperone/DNA topoisomerase II/histidine kinase"/>
    <property type="match status" value="1"/>
</dbReference>
<keyword evidence="9" id="KW-0812">Transmembrane</keyword>
<dbReference type="CDD" id="cd16917">
    <property type="entry name" value="HATPase_UhpB-NarQ-NarX-like"/>
    <property type="match status" value="1"/>
</dbReference>
<evidence type="ECO:0000256" key="2">
    <source>
        <dbReference type="ARBA" id="ARBA00012438"/>
    </source>
</evidence>
<protein>
    <recommendedName>
        <fullName evidence="2">histidine kinase</fullName>
        <ecNumber evidence="2">2.7.13.3</ecNumber>
    </recommendedName>
</protein>
<evidence type="ECO:0000256" key="5">
    <source>
        <dbReference type="ARBA" id="ARBA00022741"/>
    </source>
</evidence>
<keyword evidence="4" id="KW-0808">Transferase</keyword>
<dbReference type="PANTHER" id="PTHR24421">
    <property type="entry name" value="NITRATE/NITRITE SENSOR PROTEIN NARX-RELATED"/>
    <property type="match status" value="1"/>
</dbReference>
<dbReference type="GO" id="GO:0016020">
    <property type="term" value="C:membrane"/>
    <property type="evidence" value="ECO:0007669"/>
    <property type="project" value="InterPro"/>
</dbReference>
<feature type="transmembrane region" description="Helical" evidence="9">
    <location>
        <begin position="31"/>
        <end position="50"/>
    </location>
</feature>
<dbReference type="InterPro" id="IPR050482">
    <property type="entry name" value="Sensor_HK_TwoCompSys"/>
</dbReference>
<feature type="transmembrane region" description="Helical" evidence="9">
    <location>
        <begin position="6"/>
        <end position="24"/>
    </location>
</feature>
<dbReference type="Proteomes" id="UP000677918">
    <property type="component" value="Unassembled WGS sequence"/>
</dbReference>
<evidence type="ECO:0000256" key="3">
    <source>
        <dbReference type="ARBA" id="ARBA00022553"/>
    </source>
</evidence>
<keyword evidence="6" id="KW-0418">Kinase</keyword>
<dbReference type="EMBL" id="BOVK01000052">
    <property type="protein sequence ID" value="GIQ70603.1"/>
    <property type="molecule type" value="Genomic_DNA"/>
</dbReference>
<keyword evidence="9" id="KW-0472">Membrane</keyword>
<dbReference type="GO" id="GO:0000155">
    <property type="term" value="F:phosphorelay sensor kinase activity"/>
    <property type="evidence" value="ECO:0007669"/>
    <property type="project" value="InterPro"/>
</dbReference>